<proteinExistence type="predicted"/>
<name>A0A0C9VF34_9AGAM</name>
<feature type="non-terminal residue" evidence="1">
    <location>
        <position position="56"/>
    </location>
</feature>
<gene>
    <name evidence="1" type="ORF">HYDPIDRAFT_112667</name>
</gene>
<accession>A0A0C9VF34</accession>
<dbReference type="Proteomes" id="UP000053820">
    <property type="component" value="Unassembled WGS sequence"/>
</dbReference>
<reference evidence="1 2" key="1">
    <citation type="submission" date="2014-04" db="EMBL/GenBank/DDBJ databases">
        <title>Evolutionary Origins and Diversification of the Mycorrhizal Mutualists.</title>
        <authorList>
            <consortium name="DOE Joint Genome Institute"/>
            <consortium name="Mycorrhizal Genomics Consortium"/>
            <person name="Kohler A."/>
            <person name="Kuo A."/>
            <person name="Nagy L.G."/>
            <person name="Floudas D."/>
            <person name="Copeland A."/>
            <person name="Barry K.W."/>
            <person name="Cichocki N."/>
            <person name="Veneault-Fourrey C."/>
            <person name="LaButti K."/>
            <person name="Lindquist E.A."/>
            <person name="Lipzen A."/>
            <person name="Lundell T."/>
            <person name="Morin E."/>
            <person name="Murat C."/>
            <person name="Riley R."/>
            <person name="Ohm R."/>
            <person name="Sun H."/>
            <person name="Tunlid A."/>
            <person name="Henrissat B."/>
            <person name="Grigoriev I.V."/>
            <person name="Hibbett D.S."/>
            <person name="Martin F."/>
        </authorList>
    </citation>
    <scope>NUCLEOTIDE SEQUENCE [LARGE SCALE GENOMIC DNA]</scope>
    <source>
        <strain evidence="1 2">MD-312</strain>
    </source>
</reference>
<dbReference type="EMBL" id="KN839848">
    <property type="protein sequence ID" value="KIJ64134.1"/>
    <property type="molecule type" value="Genomic_DNA"/>
</dbReference>
<dbReference type="HOGENOM" id="CLU_3019872_0_0_1"/>
<organism evidence="1 2">
    <name type="scientific">Hydnomerulius pinastri MD-312</name>
    <dbReference type="NCBI Taxonomy" id="994086"/>
    <lineage>
        <taxon>Eukaryota</taxon>
        <taxon>Fungi</taxon>
        <taxon>Dikarya</taxon>
        <taxon>Basidiomycota</taxon>
        <taxon>Agaricomycotina</taxon>
        <taxon>Agaricomycetes</taxon>
        <taxon>Agaricomycetidae</taxon>
        <taxon>Boletales</taxon>
        <taxon>Boletales incertae sedis</taxon>
        <taxon>Leucogyrophana</taxon>
    </lineage>
</organism>
<sequence>MIMTAPSAKGGLHLIHQGPSLVLPRDSALALSTASLPTRYECLVMLSLPTHQWALG</sequence>
<keyword evidence="2" id="KW-1185">Reference proteome</keyword>
<evidence type="ECO:0000313" key="2">
    <source>
        <dbReference type="Proteomes" id="UP000053820"/>
    </source>
</evidence>
<protein>
    <submittedName>
        <fullName evidence="1">Unplaced genomic scaffold scaffold_14, whole genome shotgun sequence</fullName>
    </submittedName>
</protein>
<dbReference type="AlphaFoldDB" id="A0A0C9VF34"/>
<evidence type="ECO:0000313" key="1">
    <source>
        <dbReference type="EMBL" id="KIJ64134.1"/>
    </source>
</evidence>